<dbReference type="InterPro" id="IPR056924">
    <property type="entry name" value="SH3_Tf2-1"/>
</dbReference>
<gene>
    <name evidence="3" type="ORF">QVD17_08110</name>
</gene>
<evidence type="ECO:0000313" key="4">
    <source>
        <dbReference type="Proteomes" id="UP001229421"/>
    </source>
</evidence>
<comment type="caution">
    <text evidence="3">The sequence shown here is derived from an EMBL/GenBank/DDBJ whole genome shotgun (WGS) entry which is preliminary data.</text>
</comment>
<dbReference type="EMBL" id="JAUHHV010000002">
    <property type="protein sequence ID" value="KAK1431623.1"/>
    <property type="molecule type" value="Genomic_DNA"/>
</dbReference>
<organism evidence="3 4">
    <name type="scientific">Tagetes erecta</name>
    <name type="common">African marigold</name>
    <dbReference type="NCBI Taxonomy" id="13708"/>
    <lineage>
        <taxon>Eukaryota</taxon>
        <taxon>Viridiplantae</taxon>
        <taxon>Streptophyta</taxon>
        <taxon>Embryophyta</taxon>
        <taxon>Tracheophyta</taxon>
        <taxon>Spermatophyta</taxon>
        <taxon>Magnoliopsida</taxon>
        <taxon>eudicotyledons</taxon>
        <taxon>Gunneridae</taxon>
        <taxon>Pentapetalae</taxon>
        <taxon>asterids</taxon>
        <taxon>campanulids</taxon>
        <taxon>Asterales</taxon>
        <taxon>Asteraceae</taxon>
        <taxon>Asteroideae</taxon>
        <taxon>Heliantheae alliance</taxon>
        <taxon>Tageteae</taxon>
        <taxon>Tagetes</taxon>
    </lineage>
</organism>
<reference evidence="3" key="1">
    <citation type="journal article" date="2023" name="bioRxiv">
        <title>Improved chromosome-level genome assembly for marigold (Tagetes erecta).</title>
        <authorList>
            <person name="Jiang F."/>
            <person name="Yuan L."/>
            <person name="Wang S."/>
            <person name="Wang H."/>
            <person name="Xu D."/>
            <person name="Wang A."/>
            <person name="Fan W."/>
        </authorList>
    </citation>
    <scope>NUCLEOTIDE SEQUENCE</scope>
    <source>
        <strain evidence="3">WSJ</strain>
        <tissue evidence="3">Leaf</tissue>
    </source>
</reference>
<proteinExistence type="predicted"/>
<dbReference type="Pfam" id="PF24626">
    <property type="entry name" value="SH3_Tf2-1"/>
    <property type="match status" value="1"/>
</dbReference>
<feature type="region of interest" description="Disordered" evidence="1">
    <location>
        <begin position="85"/>
        <end position="116"/>
    </location>
</feature>
<evidence type="ECO:0000259" key="2">
    <source>
        <dbReference type="Pfam" id="PF24626"/>
    </source>
</evidence>
<protein>
    <recommendedName>
        <fullName evidence="2">Tf2-1-like SH3-like domain-containing protein</fullName>
    </recommendedName>
</protein>
<keyword evidence="4" id="KW-1185">Reference proteome</keyword>
<accession>A0AAD8KZ59</accession>
<dbReference type="Proteomes" id="UP001229421">
    <property type="component" value="Unassembled WGS sequence"/>
</dbReference>
<evidence type="ECO:0000313" key="3">
    <source>
        <dbReference type="EMBL" id="KAK1431623.1"/>
    </source>
</evidence>
<evidence type="ECO:0000256" key="1">
    <source>
        <dbReference type="SAM" id="MobiDB-lite"/>
    </source>
</evidence>
<dbReference type="AlphaFoldDB" id="A0AAD8KZ59"/>
<name>A0AAD8KZ59_TARER</name>
<feature type="domain" description="Tf2-1-like SH3-like" evidence="2">
    <location>
        <begin position="12"/>
        <end position="73"/>
    </location>
</feature>
<sequence length="116" mass="12961">MNTGRRKVFFKGDLVCVQLSKERFPHGRFCILKPHADGPFHVLNRINDNAYKINLPGHYTMSSTVNVSVVAPFVEGDEFDFDSRTSAFQVGDNDTDPEPNPDLTTHDPTHDPFAAA</sequence>